<evidence type="ECO:0000256" key="3">
    <source>
        <dbReference type="ARBA" id="ARBA00022801"/>
    </source>
</evidence>
<sequence length="455" mass="52751">MIEKEKHLSHEEINFGEIYQKTEPNMVEKFTATNARKAQEEFLNDATLRKPNNIYGNITPTSINDLYDNISKSVEYLDNQENLGNIEREMLETSLERKFKSARMIDCANTIKNSQSSKDIRIAKDNFMRDNIELYGAPEKDTFESLVSDELAKIDVDNLNNTSEKIYNDLIDLLGRKYINTEKKERFKPSEETFKKMEEFSRIFYAKQLEYIPKEPINGDKFTPEELCSIFENIVGDFHNSGMEKFDIEWKDSGAISVNSGTKKISIPKNRKSMTRNEVEGLVVHELGTHYMRGQTGNQYKIPTLKNGLDGYLETEEGIARAMEMAVKGEYVEAGIGHYITAGLAFFDSKNFREVFEINWRLKLLTSNKGDLSRGDIENKRKEAYKATQRIFRGTDELPWFKDLSYFNGGQKIWQYIEENIGSEEMFDNFFLGGKNNLLDDSQQRQIYELKVGKR</sequence>
<evidence type="ECO:0000313" key="5">
    <source>
        <dbReference type="EMBL" id="RYC72969.1"/>
    </source>
</evidence>
<gene>
    <name evidence="5" type="ORF">G6CMJM_00073</name>
</gene>
<evidence type="ECO:0000256" key="4">
    <source>
        <dbReference type="ARBA" id="ARBA00023049"/>
    </source>
</evidence>
<accession>A0ABY0FKT4</accession>
<protein>
    <recommendedName>
        <fullName evidence="7">DUF1704 domain-containing protein</fullName>
    </recommendedName>
</protein>
<evidence type="ECO:0000256" key="1">
    <source>
        <dbReference type="ARBA" id="ARBA00001947"/>
    </source>
</evidence>
<keyword evidence="4" id="KW-0482">Metalloprotease</keyword>
<evidence type="ECO:0008006" key="7">
    <source>
        <dbReference type="Google" id="ProtNLM"/>
    </source>
</evidence>
<keyword evidence="2" id="KW-0645">Protease</keyword>
<name>A0ABY0FKT4_9BACT</name>
<dbReference type="Pfam" id="PF08014">
    <property type="entry name" value="MATCAP"/>
    <property type="match status" value="1"/>
</dbReference>
<keyword evidence="3" id="KW-0378">Hydrolase</keyword>
<dbReference type="SMART" id="SM01154">
    <property type="entry name" value="DUF1704"/>
    <property type="match status" value="1"/>
</dbReference>
<comment type="cofactor">
    <cofactor evidence="1">
        <name>Zn(2+)</name>
        <dbReference type="ChEBI" id="CHEBI:29105"/>
    </cofactor>
</comment>
<organism evidence="5 6">
    <name type="scientific">Candidatus Nanogingivalis gingivitcus</name>
    <dbReference type="NCBI Taxonomy" id="2171992"/>
    <lineage>
        <taxon>Bacteria</taxon>
        <taxon>Candidatus Saccharimonadota</taxon>
        <taxon>Candidatus Nanosyncoccalia</taxon>
        <taxon>Candidatus Nanogingivales</taxon>
        <taxon>Candidatus Nanogingivalaceae</taxon>
        <taxon>Candidatus Nanogingivalis</taxon>
    </lineage>
</organism>
<dbReference type="Proteomes" id="UP001190925">
    <property type="component" value="Unassembled WGS sequence"/>
</dbReference>
<dbReference type="RefSeq" id="WP_129718502.1">
    <property type="nucleotide sequence ID" value="NZ_PRLK01000001.1"/>
</dbReference>
<evidence type="ECO:0000313" key="6">
    <source>
        <dbReference type="Proteomes" id="UP001190925"/>
    </source>
</evidence>
<comment type="caution">
    <text evidence="5">The sequence shown here is derived from an EMBL/GenBank/DDBJ whole genome shotgun (WGS) entry which is preliminary data.</text>
</comment>
<dbReference type="InterPro" id="IPR012548">
    <property type="entry name" value="MATCAP"/>
</dbReference>
<proteinExistence type="predicted"/>
<dbReference type="EMBL" id="PRLK01000001">
    <property type="protein sequence ID" value="RYC72969.1"/>
    <property type="molecule type" value="Genomic_DNA"/>
</dbReference>
<evidence type="ECO:0000256" key="2">
    <source>
        <dbReference type="ARBA" id="ARBA00022670"/>
    </source>
</evidence>
<reference evidence="5 6" key="1">
    <citation type="journal article" date="2018" name="bioRxiv">
        <title>Evidence of independent acquisition and adaption of ultra-small bacteria to human hosts across the highly diverse yet reduced genomes of the phylum Saccharibacteria.</title>
        <authorList>
            <person name="McLean J.S."/>
            <person name="Bor B."/>
            <person name="To T.T."/>
            <person name="Liu Q."/>
            <person name="Kearns K.A."/>
            <person name="Solden L.M."/>
            <person name="Wrighton K.C."/>
            <person name="He X."/>
            <person name="Shi W."/>
        </authorList>
    </citation>
    <scope>NUCLEOTIDE SEQUENCE [LARGE SCALE GENOMIC DNA]</scope>
    <source>
        <strain evidence="5 6">TM7_CMJM_G6_1_HOT_870</strain>
    </source>
</reference>
<reference evidence="5 6" key="2">
    <citation type="journal article" date="2020" name="Cell Rep.">
        <title>Acquisition and Adaptation of Ultra-small Parasitic Reduced Genome Bacteria to Mammalian Hosts.</title>
        <authorList>
            <person name="McLean J.S."/>
            <person name="Bor B."/>
            <person name="Kerns K.A."/>
            <person name="Liu Q."/>
            <person name="To T.T."/>
            <person name="Solden L."/>
            <person name="Hendrickson E.L."/>
            <person name="Wrighton K."/>
            <person name="Shi W."/>
            <person name="He X."/>
        </authorList>
    </citation>
    <scope>NUCLEOTIDE SEQUENCE [LARGE SCALE GENOMIC DNA]</scope>
    <source>
        <strain evidence="5 6">TM7_CMJM_G6_1_HOT_870</strain>
    </source>
</reference>
<keyword evidence="6" id="KW-1185">Reference proteome</keyword>